<gene>
    <name evidence="2" type="ORF">F5891DRAFT_1230571</name>
</gene>
<reference evidence="2" key="1">
    <citation type="journal article" date="2020" name="New Phytol.">
        <title>Comparative genomics reveals dynamic genome evolution in host specialist ectomycorrhizal fungi.</title>
        <authorList>
            <person name="Lofgren L.A."/>
            <person name="Nguyen N.H."/>
            <person name="Vilgalys R."/>
            <person name="Ruytinx J."/>
            <person name="Liao H.L."/>
            <person name="Branco S."/>
            <person name="Kuo A."/>
            <person name="LaButti K."/>
            <person name="Lipzen A."/>
            <person name="Andreopoulos W."/>
            <person name="Pangilinan J."/>
            <person name="Riley R."/>
            <person name="Hundley H."/>
            <person name="Na H."/>
            <person name="Barry K."/>
            <person name="Grigoriev I.V."/>
            <person name="Stajich J.E."/>
            <person name="Kennedy P.G."/>
        </authorList>
    </citation>
    <scope>NUCLEOTIDE SEQUENCE</scope>
    <source>
        <strain evidence="2">FC203</strain>
    </source>
</reference>
<protein>
    <submittedName>
        <fullName evidence="2">Uncharacterized protein</fullName>
    </submittedName>
</protein>
<proteinExistence type="predicted"/>
<comment type="caution">
    <text evidence="2">The sequence shown here is derived from an EMBL/GenBank/DDBJ whole genome shotgun (WGS) entry which is preliminary data.</text>
</comment>
<feature type="region of interest" description="Disordered" evidence="1">
    <location>
        <begin position="265"/>
        <end position="288"/>
    </location>
</feature>
<feature type="region of interest" description="Disordered" evidence="1">
    <location>
        <begin position="1"/>
        <end position="52"/>
    </location>
</feature>
<sequence>MSAPSASQSLDSGCSQPDALPTTPPATTSFQSPPLGLSAPPASTEHYGLHDPSVSFSPNVSLQSSNGYNLQDVSFTTKASFDALNWENPPPLLRPLLNGSPSTPNGSIGSSTWRTPPLSPITSHLFTQSAASHSLPSLPPIATPQFTFPSLPSPSLPSHSLPRHSLVLPSHSLPCHSLVLPAPILLAPVLPAPILPSSVLPAPVLPSAPPAPPAVETPQNGDMQHSAPEKTLKVKRKRVSKAVDTVMEVVESADPNTLRKTGRIRQESTRMAQVNQIGQINKRSRTRR</sequence>
<feature type="compositionally biased region" description="Low complexity" evidence="1">
    <location>
        <begin position="17"/>
        <end position="43"/>
    </location>
</feature>
<feature type="compositionally biased region" description="Polar residues" evidence="1">
    <location>
        <begin position="269"/>
        <end position="281"/>
    </location>
</feature>
<accession>A0AAD4ELJ1</accession>
<feature type="compositionally biased region" description="Polar residues" evidence="1">
    <location>
        <begin position="1"/>
        <end position="15"/>
    </location>
</feature>
<dbReference type="RefSeq" id="XP_041232794.1">
    <property type="nucleotide sequence ID" value="XM_041369569.1"/>
</dbReference>
<dbReference type="Proteomes" id="UP001195769">
    <property type="component" value="Unassembled WGS sequence"/>
</dbReference>
<dbReference type="GeneID" id="64663867"/>
<evidence type="ECO:0000256" key="1">
    <source>
        <dbReference type="SAM" id="MobiDB-lite"/>
    </source>
</evidence>
<keyword evidence="3" id="KW-1185">Reference proteome</keyword>
<dbReference type="EMBL" id="JABBWK010000003">
    <property type="protein sequence ID" value="KAG1907219.1"/>
    <property type="molecule type" value="Genomic_DNA"/>
</dbReference>
<feature type="compositionally biased region" description="Polar residues" evidence="1">
    <location>
        <begin position="99"/>
        <end position="114"/>
    </location>
</feature>
<organism evidence="2 3">
    <name type="scientific">Suillus fuscotomentosus</name>
    <dbReference type="NCBI Taxonomy" id="1912939"/>
    <lineage>
        <taxon>Eukaryota</taxon>
        <taxon>Fungi</taxon>
        <taxon>Dikarya</taxon>
        <taxon>Basidiomycota</taxon>
        <taxon>Agaricomycotina</taxon>
        <taxon>Agaricomycetes</taxon>
        <taxon>Agaricomycetidae</taxon>
        <taxon>Boletales</taxon>
        <taxon>Suillineae</taxon>
        <taxon>Suillaceae</taxon>
        <taxon>Suillus</taxon>
    </lineage>
</organism>
<dbReference type="AlphaFoldDB" id="A0AAD4ELJ1"/>
<name>A0AAD4ELJ1_9AGAM</name>
<feature type="region of interest" description="Disordered" evidence="1">
    <location>
        <begin position="210"/>
        <end position="231"/>
    </location>
</feature>
<evidence type="ECO:0000313" key="3">
    <source>
        <dbReference type="Proteomes" id="UP001195769"/>
    </source>
</evidence>
<feature type="region of interest" description="Disordered" evidence="1">
    <location>
        <begin position="95"/>
        <end position="114"/>
    </location>
</feature>
<evidence type="ECO:0000313" key="2">
    <source>
        <dbReference type="EMBL" id="KAG1907219.1"/>
    </source>
</evidence>